<evidence type="ECO:0000256" key="7">
    <source>
        <dbReference type="ARBA" id="ARBA00023175"/>
    </source>
</evidence>
<dbReference type="PANTHER" id="PTHR13140">
    <property type="entry name" value="MYOSIN"/>
    <property type="match status" value="1"/>
</dbReference>
<feature type="binding site" evidence="11">
    <location>
        <begin position="244"/>
        <end position="251"/>
    </location>
    <ligand>
        <name>ATP</name>
        <dbReference type="ChEBI" id="CHEBI:30616"/>
    </ligand>
</feature>
<evidence type="ECO:0000256" key="12">
    <source>
        <dbReference type="SAM" id="Coils"/>
    </source>
</evidence>
<dbReference type="InterPro" id="IPR000048">
    <property type="entry name" value="IQ_motif_EF-hand-BS"/>
</dbReference>
<feature type="repeat" description="ANK" evidence="9">
    <location>
        <begin position="1378"/>
        <end position="1410"/>
    </location>
</feature>
<dbReference type="InterPro" id="IPR013083">
    <property type="entry name" value="Znf_RING/FYVE/PHD"/>
</dbReference>
<dbReference type="PANTHER" id="PTHR13140:SF845">
    <property type="entry name" value="MYOSIN-LIKE PROTEIN"/>
    <property type="match status" value="1"/>
</dbReference>
<keyword evidence="4" id="KW-0862">Zinc</keyword>
<dbReference type="SUPFAM" id="SSF48403">
    <property type="entry name" value="Ankyrin repeat"/>
    <property type="match status" value="1"/>
</dbReference>
<dbReference type="SUPFAM" id="SSF52540">
    <property type="entry name" value="P-loop containing nucleoside triphosphate hydrolases"/>
    <property type="match status" value="1"/>
</dbReference>
<dbReference type="GO" id="GO:0016020">
    <property type="term" value="C:membrane"/>
    <property type="evidence" value="ECO:0007669"/>
    <property type="project" value="TreeGrafter"/>
</dbReference>
<keyword evidence="2 11" id="KW-0547">Nucleotide-binding</keyword>
<keyword evidence="1" id="KW-0479">Metal-binding</keyword>
<feature type="repeat" description="ANK" evidence="9">
    <location>
        <begin position="1301"/>
        <end position="1337"/>
    </location>
</feature>
<dbReference type="GO" id="GO:0005524">
    <property type="term" value="F:ATP binding"/>
    <property type="evidence" value="ECO:0007669"/>
    <property type="project" value="UniProtKB-UniRule"/>
</dbReference>
<keyword evidence="12" id="KW-0175">Coiled coil</keyword>
<dbReference type="SMART" id="SM00064">
    <property type="entry name" value="FYVE"/>
    <property type="match status" value="1"/>
</dbReference>
<feature type="region of interest" description="Actin-binding" evidence="11">
    <location>
        <begin position="688"/>
        <end position="710"/>
    </location>
</feature>
<keyword evidence="17" id="KW-1185">Reference proteome</keyword>
<dbReference type="Pfam" id="PF00063">
    <property type="entry name" value="Myosin_head"/>
    <property type="match status" value="1"/>
</dbReference>
<evidence type="ECO:0000256" key="13">
    <source>
        <dbReference type="SAM" id="MobiDB-lite"/>
    </source>
</evidence>
<evidence type="ECO:0000256" key="5">
    <source>
        <dbReference type="ARBA" id="ARBA00022840"/>
    </source>
</evidence>
<dbReference type="PROSITE" id="PS50297">
    <property type="entry name" value="ANK_REP_REGION"/>
    <property type="match status" value="3"/>
</dbReference>
<feature type="compositionally biased region" description="Pro residues" evidence="13">
    <location>
        <begin position="1025"/>
        <end position="1038"/>
    </location>
</feature>
<dbReference type="Gene3D" id="1.20.120.720">
    <property type="entry name" value="Myosin VI head, motor domain, U50 subdomain"/>
    <property type="match status" value="1"/>
</dbReference>
<comment type="caution">
    <text evidence="16">The sequence shown here is derived from an EMBL/GenBank/DDBJ whole genome shotgun (WGS) entry which is preliminary data.</text>
</comment>
<sequence length="1604" mass="179166">MDISPTSCLSVYLPLSLPSTPPPPNTSNPLTHVSQLGDPITWPLESSPPNFPIFYIGNPTSSKVTPILTSKRSPIKSILKQTTTHSTLIVSKTNIKVEDEIYILYHLRSEERGKEYIAICEEEEGLEKLLLNRETTSLEDVNVLTDLRQLHKSVLLETCKVRFSKDTIHTWVDRSILLILNPFKPLPSTYTPSVMSTIKTSVLSSLHSSKNISKTTPPHVFSISTTAFYACLNTSKNQSILISGESGSGKTVSTSLCLDNLIYLSSSDCGNVSSLTSSIKSVTKVLESYGNCRTVRNDNSSRFGKLICLSYNKGKIMTSKIETYLLEKIRVLGGKSSERNFNVFYEWCSYNEKDAESYKILHGAKGRRDGVSDLDMYGRCCDGFNELGLDGRVPVSNVLEGILLLGNVGEGLGGYEDVAGMWEVEGGRFKDLLVNRYITVGGETFKKELEANAVVKAIEGVIMSVYGAVFVDIVNEINECLEVKGSHTSSEGEQESLIALLDIFGFENFDTNGFTQLMINFCNERLQRMFNEHVFRLEEEEYEREGIEWGNIVWESNENVLKLIEGQRGVLKLLDETGLLPQANDSTFYQNLVKTVGSHDNFSTTKKGLSSNKFQVKHYAGQVEYTCDGFVESNKDEVPRGLVKLFEESSNTYIQRLASRMKVYFDDKRGRRGSIVNRSVGSQFCRQLQNLSSVIQTTSPNYIRCVKVNDNLVPSEFNESRVEEQLRCGGVLEAVRVGRLGYPNRIKTEEFKERYKAVYDGKAEEIIGVAVREFYGEGGRGEGEEEGKFFQRFGYQVGRTKVFMKGKAYEEIEEFRRRKLGVKATMMQKFWRMSKARKEYLRTLAAVLLIQVRIRMLLSRVRVSAIRRDHNAKIIQRNARMAASRFRFARVLKAAKFAQSWVRMKGVRRGYVEGRRNGLAVRLQGAWRRSVRRGAYLKFRGAVVGLQGRHRKGEAKKVLKAMRVEARSVDKIRRERDELKEKLGQERREMELLRAEMERLRAESNATVVTTVVTQPPEQQQQQQQPPPPPPQQEPKTPPTNATTNSNATPDHSALALEASTLRKEKLALEARVAHAEALLASPPPAIDFSSPIHMTMVRSVDTPTPIHHYYASSAKTENQSALHFAVLQNDVESVKIMLEGNIPDGLEPSNDVNANNHDQRTPLHLAVINSAYQIASLLVEAKAATNAQDRNGDTALHLSRSASITSLLLTLGGANPNIPNSLGHTPLHIATKNEDLASASYLLKNGADINAIDDKNWRTPVFDIAFRCNLPMLRLLCESSLEKPNTSGIANLNLQAADRYGYTPLHHLANSNLGASAVDFLFTMLQHGADPNAKDKHGFSPLHLLCNNKVARGTGMGYEMIKLMLEQGGEPTLQAKDGCTPLHLALYHTDYDSSNLLMAAGASLTLPWKFPSSSKSLKRWWDEENQPPRPHVLPLDMAGSDHRVLHFLLEAITKPQLWVDDRQECMQCKLEFSFMERRHHCRHCGRLCCSKCSTGQLDASLFPPLIRGILVESGAEKHRVCMICEDILEFRASKEHKIANASSTVDSEDGDDDGSRESWVNSGIRQSTVLGGRKEEGFPGSPKSNGAAAATTIDRKSSFVSSV</sequence>
<evidence type="ECO:0000256" key="1">
    <source>
        <dbReference type="ARBA" id="ARBA00022723"/>
    </source>
</evidence>
<keyword evidence="5 11" id="KW-0067">ATP-binding</keyword>
<dbReference type="InterPro" id="IPR002110">
    <property type="entry name" value="Ankyrin_rpt"/>
</dbReference>
<dbReference type="Pfam" id="PF01363">
    <property type="entry name" value="FYVE"/>
    <property type="match status" value="1"/>
</dbReference>
<dbReference type="Gene3D" id="3.40.850.10">
    <property type="entry name" value="Kinesin motor domain"/>
    <property type="match status" value="1"/>
</dbReference>
<evidence type="ECO:0000259" key="15">
    <source>
        <dbReference type="PROSITE" id="PS51456"/>
    </source>
</evidence>
<dbReference type="CDD" id="cd00124">
    <property type="entry name" value="MYSc"/>
    <property type="match status" value="1"/>
</dbReference>
<keyword evidence="9" id="KW-0040">ANK repeat</keyword>
<dbReference type="InterPro" id="IPR017455">
    <property type="entry name" value="Znf_FYVE-rel"/>
</dbReference>
<keyword evidence="8 11" id="KW-0009">Actin-binding</keyword>
<dbReference type="Gene3D" id="3.30.40.10">
    <property type="entry name" value="Zinc/RING finger domain, C3HC4 (zinc finger)"/>
    <property type="match status" value="1"/>
</dbReference>
<dbReference type="InterPro" id="IPR036961">
    <property type="entry name" value="Kinesin_motor_dom_sf"/>
</dbReference>
<dbReference type="SUPFAM" id="SSF57903">
    <property type="entry name" value="FYVE/PHD zinc finger"/>
    <property type="match status" value="1"/>
</dbReference>
<dbReference type="InterPro" id="IPR027417">
    <property type="entry name" value="P-loop_NTPase"/>
</dbReference>
<feature type="compositionally biased region" description="Polar residues" evidence="13">
    <location>
        <begin position="1560"/>
        <end position="1570"/>
    </location>
</feature>
<evidence type="ECO:0000256" key="10">
    <source>
        <dbReference type="PROSITE-ProRule" id="PRU00091"/>
    </source>
</evidence>
<evidence type="ECO:0000256" key="9">
    <source>
        <dbReference type="PROSITE-ProRule" id="PRU00023"/>
    </source>
</evidence>
<evidence type="ECO:0000256" key="4">
    <source>
        <dbReference type="ARBA" id="ARBA00022833"/>
    </source>
</evidence>
<dbReference type="SMART" id="SM00015">
    <property type="entry name" value="IQ"/>
    <property type="match status" value="5"/>
</dbReference>
<feature type="compositionally biased region" description="Low complexity" evidence="13">
    <location>
        <begin position="1039"/>
        <end position="1050"/>
    </location>
</feature>
<feature type="repeat" description="ANK" evidence="9">
    <location>
        <begin position="1159"/>
        <end position="1191"/>
    </location>
</feature>
<organism evidence="16 17">
    <name type="scientific">Triparma verrucosa</name>
    <dbReference type="NCBI Taxonomy" id="1606542"/>
    <lineage>
        <taxon>Eukaryota</taxon>
        <taxon>Sar</taxon>
        <taxon>Stramenopiles</taxon>
        <taxon>Ochrophyta</taxon>
        <taxon>Bolidophyceae</taxon>
        <taxon>Parmales</taxon>
        <taxon>Triparmaceae</taxon>
        <taxon>Triparma</taxon>
    </lineage>
</organism>
<keyword evidence="3 10" id="KW-0863">Zinc-finger</keyword>
<keyword evidence="7 11" id="KW-0505">Motor protein</keyword>
<dbReference type="SMART" id="SM00242">
    <property type="entry name" value="MYSc"/>
    <property type="match status" value="1"/>
</dbReference>
<evidence type="ECO:0000313" key="16">
    <source>
        <dbReference type="EMBL" id="GMI06228.1"/>
    </source>
</evidence>
<evidence type="ECO:0000313" key="17">
    <source>
        <dbReference type="Proteomes" id="UP001165160"/>
    </source>
</evidence>
<dbReference type="GO" id="GO:0000146">
    <property type="term" value="F:microfilament motor activity"/>
    <property type="evidence" value="ECO:0007669"/>
    <property type="project" value="TreeGrafter"/>
</dbReference>
<feature type="region of interest" description="Disordered" evidence="13">
    <location>
        <begin position="1542"/>
        <end position="1592"/>
    </location>
</feature>
<dbReference type="Pfam" id="PF12796">
    <property type="entry name" value="Ank_2"/>
    <property type="match status" value="2"/>
</dbReference>
<dbReference type="InterPro" id="IPR036770">
    <property type="entry name" value="Ankyrin_rpt-contain_sf"/>
</dbReference>
<feature type="domain" description="FYVE-type" evidence="14">
    <location>
        <begin position="1460"/>
        <end position="1530"/>
    </location>
</feature>
<dbReference type="PRINTS" id="PR00193">
    <property type="entry name" value="MYOSINHEAVY"/>
</dbReference>
<dbReference type="PROSITE" id="PS50178">
    <property type="entry name" value="ZF_FYVE"/>
    <property type="match status" value="1"/>
</dbReference>
<dbReference type="GO" id="GO:0008270">
    <property type="term" value="F:zinc ion binding"/>
    <property type="evidence" value="ECO:0007669"/>
    <property type="project" value="UniProtKB-KW"/>
</dbReference>
<dbReference type="EMBL" id="BRXX01000343">
    <property type="protein sequence ID" value="GMI06228.1"/>
    <property type="molecule type" value="Genomic_DNA"/>
</dbReference>
<feature type="compositionally biased region" description="Low complexity" evidence="13">
    <location>
        <begin position="1014"/>
        <end position="1024"/>
    </location>
</feature>
<proteinExistence type="inferred from homology"/>
<evidence type="ECO:0000256" key="3">
    <source>
        <dbReference type="ARBA" id="ARBA00022771"/>
    </source>
</evidence>
<feature type="domain" description="Myosin motor" evidence="15">
    <location>
        <begin position="139"/>
        <end position="817"/>
    </location>
</feature>
<dbReference type="PROSITE" id="PS51456">
    <property type="entry name" value="MYOSIN_MOTOR"/>
    <property type="match status" value="1"/>
</dbReference>
<dbReference type="Gene3D" id="1.20.5.190">
    <property type="match status" value="1"/>
</dbReference>
<reference evidence="17" key="1">
    <citation type="journal article" date="2023" name="Commun. Biol.">
        <title>Genome analysis of Parmales, the sister group of diatoms, reveals the evolutionary specialization of diatoms from phago-mixotrophs to photoautotrophs.</title>
        <authorList>
            <person name="Ban H."/>
            <person name="Sato S."/>
            <person name="Yoshikawa S."/>
            <person name="Yamada K."/>
            <person name="Nakamura Y."/>
            <person name="Ichinomiya M."/>
            <person name="Sato N."/>
            <person name="Blanc-Mathieu R."/>
            <person name="Endo H."/>
            <person name="Kuwata A."/>
            <person name="Ogata H."/>
        </authorList>
    </citation>
    <scope>NUCLEOTIDE SEQUENCE [LARGE SCALE GENOMIC DNA]</scope>
    <source>
        <strain evidence="17">NIES 3699</strain>
    </source>
</reference>
<feature type="region of interest" description="Disordered" evidence="13">
    <location>
        <begin position="1014"/>
        <end position="1050"/>
    </location>
</feature>
<keyword evidence="6 11" id="KW-0518">Myosin</keyword>
<dbReference type="GO" id="GO:0005737">
    <property type="term" value="C:cytoplasm"/>
    <property type="evidence" value="ECO:0007669"/>
    <property type="project" value="TreeGrafter"/>
</dbReference>
<accession>A0A9W7CCL2</accession>
<dbReference type="GO" id="GO:0016459">
    <property type="term" value="C:myosin complex"/>
    <property type="evidence" value="ECO:0007669"/>
    <property type="project" value="UniProtKB-KW"/>
</dbReference>
<name>A0A9W7CCL2_9STRA</name>
<comment type="similarity">
    <text evidence="11">Belongs to the TRAFAC class myosin-kinesin ATPase superfamily. Myosin family.</text>
</comment>
<evidence type="ECO:0000256" key="8">
    <source>
        <dbReference type="ARBA" id="ARBA00023203"/>
    </source>
</evidence>
<dbReference type="Gene3D" id="1.25.40.20">
    <property type="entry name" value="Ankyrin repeat-containing domain"/>
    <property type="match status" value="3"/>
</dbReference>
<evidence type="ECO:0000256" key="11">
    <source>
        <dbReference type="PROSITE-ProRule" id="PRU00782"/>
    </source>
</evidence>
<feature type="repeat" description="ANK" evidence="9">
    <location>
        <begin position="1223"/>
        <end position="1255"/>
    </location>
</feature>
<protein>
    <submittedName>
        <fullName evidence="16">Uncharacterized protein</fullName>
    </submittedName>
</protein>
<dbReference type="Gene3D" id="1.10.10.820">
    <property type="match status" value="1"/>
</dbReference>
<dbReference type="SMART" id="SM00248">
    <property type="entry name" value="ANK"/>
    <property type="match status" value="8"/>
</dbReference>
<dbReference type="CDD" id="cd00065">
    <property type="entry name" value="FYVE_like_SF"/>
    <property type="match status" value="1"/>
</dbReference>
<dbReference type="InterPro" id="IPR001609">
    <property type="entry name" value="Myosin_head_motor_dom-like"/>
</dbReference>
<evidence type="ECO:0000259" key="14">
    <source>
        <dbReference type="PROSITE" id="PS50178"/>
    </source>
</evidence>
<dbReference type="Gene3D" id="1.20.58.530">
    <property type="match status" value="1"/>
</dbReference>
<dbReference type="Gene3D" id="6.20.240.20">
    <property type="match status" value="1"/>
</dbReference>
<dbReference type="Proteomes" id="UP001165160">
    <property type="component" value="Unassembled WGS sequence"/>
</dbReference>
<dbReference type="PROSITE" id="PS50088">
    <property type="entry name" value="ANK_REPEAT"/>
    <property type="match status" value="4"/>
</dbReference>
<evidence type="ECO:0000256" key="6">
    <source>
        <dbReference type="ARBA" id="ARBA00023123"/>
    </source>
</evidence>
<dbReference type="GO" id="GO:0007015">
    <property type="term" value="P:actin filament organization"/>
    <property type="evidence" value="ECO:0007669"/>
    <property type="project" value="TreeGrafter"/>
</dbReference>
<evidence type="ECO:0000256" key="2">
    <source>
        <dbReference type="ARBA" id="ARBA00022741"/>
    </source>
</evidence>
<dbReference type="GO" id="GO:0051015">
    <property type="term" value="F:actin filament binding"/>
    <property type="evidence" value="ECO:0007669"/>
    <property type="project" value="TreeGrafter"/>
</dbReference>
<gene>
    <name evidence="16" type="ORF">TrVE_jg10111</name>
</gene>
<dbReference type="InterPro" id="IPR000306">
    <property type="entry name" value="Znf_FYVE"/>
</dbReference>
<dbReference type="InterPro" id="IPR011011">
    <property type="entry name" value="Znf_FYVE_PHD"/>
</dbReference>
<feature type="coiled-coil region" evidence="12">
    <location>
        <begin position="962"/>
        <end position="1003"/>
    </location>
</feature>